<feature type="region of interest" description="Disordered" evidence="1">
    <location>
        <begin position="254"/>
        <end position="299"/>
    </location>
</feature>
<feature type="compositionally biased region" description="Basic and acidic residues" evidence="1">
    <location>
        <begin position="440"/>
        <end position="459"/>
    </location>
</feature>
<feature type="region of interest" description="Disordered" evidence="1">
    <location>
        <begin position="475"/>
        <end position="513"/>
    </location>
</feature>
<sequence length="709" mass="75114">MFAARDSNLVSIAPPVKIPTLSSPSDDGAVVKATAYSLSRSSGRRFPNTRLPGGFAAPAGASLLPVTEIRVHECGIEASSVVESPQCNEWGKGKSCGDDGRSYNERCQLEEPSGESGAALQTTSTDPFPVSPSVMGLGVLNIDTPADEVLLQKEEFVEQLLQQVRSSCAGLALERSASASGWEKETVSGAGNHRDSSSLPRRAPSLGVEFLDSTRNHSSDAGQRLTCISRLPNSSPMSDSLAVKRLTQPLATKAAHAQAETPVGRRVRETVSPGHRCPSVASPDPRPPSTDLYATGGALRSSLQHSRCSGVSRGRRSPSAERSDYCDAYAPLAAPVQETEEDKMAIFQRRSTGASTGTPRPAGLRSISGSCSESVHVELSRPQWKPCPIEVARPAWNQRQPPRKQRPVVSAPGSKPPSSARRCVSRSPEISTYAQGLRGLRSEEKDATGASHRSTERSLRRTASVPLQLLHERATAPPSAAGQALRATVASPSSPPSARALFQGHDAPGTSRTTLSLGQEREMALQGQCDAALERATRAERQCNLLSHALEQLLIAHAADKGAWEARHSALEQRLDSVVKWITGIDAEANLSAASQGPTNKPTPEMAALDTATPQLSNRRGEADDELCPVTMAATKITAWEEPVDALGITHNRAIHSTESSPVSCAPGATPTPARRNAANSDSGCASTCEVRLPPSPPLILRMHATATQ</sequence>
<gene>
    <name evidence="2" type="ORF">JKF63_03407</name>
</gene>
<keyword evidence="3" id="KW-1185">Reference proteome</keyword>
<feature type="region of interest" description="Disordered" evidence="1">
    <location>
        <begin position="659"/>
        <end position="689"/>
    </location>
</feature>
<feature type="compositionally biased region" description="Basic and acidic residues" evidence="1">
    <location>
        <begin position="182"/>
        <end position="196"/>
    </location>
</feature>
<dbReference type="AlphaFoldDB" id="A0A836L9B0"/>
<accession>A0A836L9B0</accession>
<dbReference type="Proteomes" id="UP000674318">
    <property type="component" value="Unassembled WGS sequence"/>
</dbReference>
<organism evidence="2 3">
    <name type="scientific">Porcisia hertigi</name>
    <dbReference type="NCBI Taxonomy" id="2761500"/>
    <lineage>
        <taxon>Eukaryota</taxon>
        <taxon>Discoba</taxon>
        <taxon>Euglenozoa</taxon>
        <taxon>Kinetoplastea</taxon>
        <taxon>Metakinetoplastina</taxon>
        <taxon>Trypanosomatida</taxon>
        <taxon>Trypanosomatidae</taxon>
        <taxon>Leishmaniinae</taxon>
        <taxon>Porcisia</taxon>
    </lineage>
</organism>
<name>A0A836L9B0_9TRYP</name>
<dbReference type="OrthoDB" id="265985at2759"/>
<dbReference type="KEGG" id="phet:94289487"/>
<dbReference type="RefSeq" id="XP_067756200.1">
    <property type="nucleotide sequence ID" value="XM_067899410.1"/>
</dbReference>
<feature type="region of interest" description="Disordered" evidence="1">
    <location>
        <begin position="179"/>
        <end position="203"/>
    </location>
</feature>
<evidence type="ECO:0000256" key="1">
    <source>
        <dbReference type="SAM" id="MobiDB-lite"/>
    </source>
</evidence>
<reference evidence="2 3" key="1">
    <citation type="submission" date="2021-02" db="EMBL/GenBank/DDBJ databases">
        <title>Porcisia hertigi Genome sequencing and assembly.</title>
        <authorList>
            <person name="Almutairi H."/>
            <person name="Gatherer D."/>
        </authorList>
    </citation>
    <scope>NUCLEOTIDE SEQUENCE [LARGE SCALE GENOMIC DNA]</scope>
    <source>
        <strain evidence="2 3">C119</strain>
    </source>
</reference>
<proteinExistence type="predicted"/>
<protein>
    <submittedName>
        <fullName evidence="2">Uncharacterized protein</fullName>
    </submittedName>
</protein>
<comment type="caution">
    <text evidence="2">The sequence shown here is derived from an EMBL/GenBank/DDBJ whole genome shotgun (WGS) entry which is preliminary data.</text>
</comment>
<dbReference type="EMBL" id="JAFJZO010000027">
    <property type="protein sequence ID" value="KAG5501577.1"/>
    <property type="molecule type" value="Genomic_DNA"/>
</dbReference>
<evidence type="ECO:0000313" key="2">
    <source>
        <dbReference type="EMBL" id="KAG5501577.1"/>
    </source>
</evidence>
<evidence type="ECO:0000313" key="3">
    <source>
        <dbReference type="Proteomes" id="UP000674318"/>
    </source>
</evidence>
<dbReference type="GeneID" id="94289487"/>
<feature type="region of interest" description="Disordered" evidence="1">
    <location>
        <begin position="393"/>
        <end position="463"/>
    </location>
</feature>